<dbReference type="EMBL" id="JAPFFL010000009">
    <property type="protein sequence ID" value="KAJ6704226.1"/>
    <property type="molecule type" value="Genomic_DNA"/>
</dbReference>
<name>A0A9Q0QD89_SALVM</name>
<accession>A0A9Q0QD89</accession>
<protein>
    <submittedName>
        <fullName evidence="2">Uncharacterized protein</fullName>
    </submittedName>
</protein>
<evidence type="ECO:0000256" key="1">
    <source>
        <dbReference type="SAM" id="MobiDB-lite"/>
    </source>
</evidence>
<organism evidence="2 3">
    <name type="scientific">Salix viminalis</name>
    <name type="common">Common osier</name>
    <name type="synonym">Basket willow</name>
    <dbReference type="NCBI Taxonomy" id="40686"/>
    <lineage>
        <taxon>Eukaryota</taxon>
        <taxon>Viridiplantae</taxon>
        <taxon>Streptophyta</taxon>
        <taxon>Embryophyta</taxon>
        <taxon>Tracheophyta</taxon>
        <taxon>Spermatophyta</taxon>
        <taxon>Magnoliopsida</taxon>
        <taxon>eudicotyledons</taxon>
        <taxon>Gunneridae</taxon>
        <taxon>Pentapetalae</taxon>
        <taxon>rosids</taxon>
        <taxon>fabids</taxon>
        <taxon>Malpighiales</taxon>
        <taxon>Salicaceae</taxon>
        <taxon>Saliceae</taxon>
        <taxon>Salix</taxon>
    </lineage>
</organism>
<feature type="region of interest" description="Disordered" evidence="1">
    <location>
        <begin position="1"/>
        <end position="22"/>
    </location>
</feature>
<comment type="caution">
    <text evidence="2">The sequence shown here is derived from an EMBL/GenBank/DDBJ whole genome shotgun (WGS) entry which is preliminary data.</text>
</comment>
<keyword evidence="3" id="KW-1185">Reference proteome</keyword>
<dbReference type="Proteomes" id="UP001151529">
    <property type="component" value="Chromosome 3"/>
</dbReference>
<reference evidence="2" key="2">
    <citation type="journal article" date="2023" name="Int. J. Mol. Sci.">
        <title>De Novo Assembly and Annotation of 11 Diverse Shrub Willow (Salix) Genomes Reveals Novel Gene Organization in Sex-Linked Regions.</title>
        <authorList>
            <person name="Hyden B."/>
            <person name="Feng K."/>
            <person name="Yates T.B."/>
            <person name="Jawdy S."/>
            <person name="Cereghino C."/>
            <person name="Smart L.B."/>
            <person name="Muchero W."/>
        </authorList>
    </citation>
    <scope>NUCLEOTIDE SEQUENCE [LARGE SCALE GENOMIC DNA]</scope>
    <source>
        <tissue evidence="2">Shoot tip</tissue>
    </source>
</reference>
<evidence type="ECO:0000313" key="3">
    <source>
        <dbReference type="Proteomes" id="UP001151529"/>
    </source>
</evidence>
<sequence>MESPRLPSDDPSVENPCLSSDSVDDGSTLLLLLSDDLSGEDSCLPSSGPLVVVVDECAAYGRGFSSEYMVVDLYLPPSPSSISANGSFDLCLSSYSSSVSTLNGLPTDGFCRESSLEELDDDKLASV</sequence>
<dbReference type="AlphaFoldDB" id="A0A9Q0QD89"/>
<evidence type="ECO:0000313" key="2">
    <source>
        <dbReference type="EMBL" id="KAJ6704226.1"/>
    </source>
</evidence>
<reference evidence="2" key="1">
    <citation type="submission" date="2022-11" db="EMBL/GenBank/DDBJ databases">
        <authorList>
            <person name="Hyden B.L."/>
            <person name="Feng K."/>
            <person name="Yates T."/>
            <person name="Jawdy S."/>
            <person name="Smart L.B."/>
            <person name="Muchero W."/>
        </authorList>
    </citation>
    <scope>NUCLEOTIDE SEQUENCE</scope>
    <source>
        <tissue evidence="2">Shoot tip</tissue>
    </source>
</reference>
<proteinExistence type="predicted"/>
<gene>
    <name evidence="2" type="ORF">OIU85_030076</name>
</gene>